<evidence type="ECO:0000313" key="15">
    <source>
        <dbReference type="Proteomes" id="UP000838763"/>
    </source>
</evidence>
<dbReference type="PANTHER" id="PTHR12695">
    <property type="entry name" value="GENERAL TRANSCRIPTION FACTOR IIH SUBUNIT 2"/>
    <property type="match status" value="1"/>
</dbReference>
<dbReference type="NCBIfam" id="TIGR00622">
    <property type="entry name" value="ssl1"/>
    <property type="match status" value="1"/>
</dbReference>
<evidence type="ECO:0000256" key="5">
    <source>
        <dbReference type="ARBA" id="ARBA00022771"/>
    </source>
</evidence>
<keyword evidence="10 11" id="KW-0539">Nucleus</keyword>
<feature type="compositionally biased region" description="Low complexity" evidence="12">
    <location>
        <begin position="290"/>
        <end position="314"/>
    </location>
</feature>
<evidence type="ECO:0000256" key="10">
    <source>
        <dbReference type="ARBA" id="ARBA00023242"/>
    </source>
</evidence>
<evidence type="ECO:0000256" key="3">
    <source>
        <dbReference type="ARBA" id="ARBA00022723"/>
    </source>
</evidence>
<comment type="similarity">
    <text evidence="2 11">Belongs to the GTF2H2 family.</text>
</comment>
<comment type="function">
    <text evidence="11">Component of the general transcription and DNA repair factor IIH (TFIIH) core complex, which is involved in general and transcription-coupled nucleotide excision repair (NER) of damaged DNA and, when complexed to TFIIK, in RNA transcription by RNA polymerase II.</text>
</comment>
<dbReference type="EMBL" id="CALLCH030000017">
    <property type="protein sequence ID" value="CAI4218203.1"/>
    <property type="molecule type" value="Genomic_DNA"/>
</dbReference>
<comment type="subcellular location">
    <subcellularLocation>
        <location evidence="1 11">Nucleus</location>
    </subcellularLocation>
</comment>
<comment type="caution">
    <text evidence="14">The sequence shown here is derived from an EMBL/GenBank/DDBJ whole genome shotgun (WGS) entry which is preliminary data.</text>
</comment>
<dbReference type="Pfam" id="PF07975">
    <property type="entry name" value="C1_4"/>
    <property type="match status" value="1"/>
</dbReference>
<proteinExistence type="inferred from homology"/>
<feature type="domain" description="VWFA" evidence="13">
    <location>
        <begin position="94"/>
        <end position="278"/>
    </location>
</feature>
<dbReference type="GO" id="GO:0008270">
    <property type="term" value="F:zinc ion binding"/>
    <property type="evidence" value="ECO:0007669"/>
    <property type="project" value="UniProtKB-UniRule"/>
</dbReference>
<feature type="region of interest" description="Disordered" evidence="12">
    <location>
        <begin position="347"/>
        <end position="377"/>
    </location>
</feature>
<dbReference type="PROSITE" id="PS50234">
    <property type="entry name" value="VWFA"/>
    <property type="match status" value="1"/>
</dbReference>
<feature type="region of interest" description="Disordered" evidence="12">
    <location>
        <begin position="271"/>
        <end position="335"/>
    </location>
</feature>
<dbReference type="AlphaFoldDB" id="A0A9P1MEX0"/>
<dbReference type="SUPFAM" id="SSF53300">
    <property type="entry name" value="vWA-like"/>
    <property type="match status" value="1"/>
</dbReference>
<dbReference type="Gene3D" id="3.40.50.410">
    <property type="entry name" value="von Willebrand factor, type A domain"/>
    <property type="match status" value="1"/>
</dbReference>
<evidence type="ECO:0000256" key="1">
    <source>
        <dbReference type="ARBA" id="ARBA00004123"/>
    </source>
</evidence>
<keyword evidence="4" id="KW-0227">DNA damage</keyword>
<name>A0A9P1MEX0_9PEZI</name>
<evidence type="ECO:0000256" key="4">
    <source>
        <dbReference type="ARBA" id="ARBA00022763"/>
    </source>
</evidence>
<dbReference type="InterPro" id="IPR002035">
    <property type="entry name" value="VWF_A"/>
</dbReference>
<feature type="compositionally biased region" description="Acidic residues" evidence="12">
    <location>
        <begin position="1"/>
        <end position="18"/>
    </location>
</feature>
<accession>A0A9P1MEX0</accession>
<keyword evidence="6 11" id="KW-0862">Zinc</keyword>
<dbReference type="OrthoDB" id="284275at2759"/>
<dbReference type="FunFam" id="3.40.50.410:FF:000015">
    <property type="entry name" value="General transcription factor IIH subunit 2"/>
    <property type="match status" value="1"/>
</dbReference>
<evidence type="ECO:0000256" key="11">
    <source>
        <dbReference type="PIRNR" id="PIRNR015919"/>
    </source>
</evidence>
<dbReference type="PROSITE" id="PS00028">
    <property type="entry name" value="ZINC_FINGER_C2H2_1"/>
    <property type="match status" value="1"/>
</dbReference>
<dbReference type="InterPro" id="IPR007198">
    <property type="entry name" value="Ssl1-like"/>
</dbReference>
<feature type="compositionally biased region" description="Basic and acidic residues" evidence="12">
    <location>
        <begin position="19"/>
        <end position="34"/>
    </location>
</feature>
<dbReference type="SUPFAM" id="SSF57889">
    <property type="entry name" value="Cysteine-rich domain"/>
    <property type="match status" value="1"/>
</dbReference>
<keyword evidence="7 11" id="KW-0805">Transcription regulation</keyword>
<dbReference type="InterPro" id="IPR046349">
    <property type="entry name" value="C1-like_sf"/>
</dbReference>
<keyword evidence="3 11" id="KW-0479">Metal-binding</keyword>
<evidence type="ECO:0000259" key="13">
    <source>
        <dbReference type="PROSITE" id="PS50234"/>
    </source>
</evidence>
<protein>
    <recommendedName>
        <fullName evidence="11">General transcription and DNA repair factor IIH</fullName>
    </recommendedName>
</protein>
<dbReference type="InterPro" id="IPR012170">
    <property type="entry name" value="TFIIH_SSL1/p44"/>
</dbReference>
<dbReference type="InterPro" id="IPR013087">
    <property type="entry name" value="Znf_C2H2_type"/>
</dbReference>
<evidence type="ECO:0000256" key="12">
    <source>
        <dbReference type="SAM" id="MobiDB-lite"/>
    </source>
</evidence>
<dbReference type="SMART" id="SM00327">
    <property type="entry name" value="VWA"/>
    <property type="match status" value="1"/>
</dbReference>
<dbReference type="GO" id="GO:0006351">
    <property type="term" value="P:DNA-templated transcription"/>
    <property type="evidence" value="ECO:0007669"/>
    <property type="project" value="InterPro"/>
</dbReference>
<sequence length="436" mass="47497">MSDSDGEFVADDMSDDDLMDHQVTKPGDPNDPKGGRRRGKKGGQKAAWEDVKRSWDTVVEGQDGSLSIAEVIEAQKRKRLLRDTTPLERGIIRHMVLVIDMSFAMAEKDLLPTRYRLTMTYAAEFVKEYFEQNPISQMAVIGMKDGVAVSVSEMSGDPAGHLEKLAKWREEDPKGNPSYQNALEMCRGTLFNTPSHGTREVVIVSGAILSSDPGDINETIVSLIQNNIRVSIIGLAASVAVCEDICKRTNAGDTTQYNVAMHEQHFRELLLDKTTPPVTRTEEQNAARKGTAVPAAAPRSAASPPTAPAAGSPSSSPPTWPGPTTTSSPPQLCRSPLVRRLQVRGLLRLSGPLPRTPKSKSGAPTDHATTKPPEVKGVSESGRYACTKCHSHFCVDCDVFCHETIHNCPGCEAGLRRVPQDAQGGNQRQFCQIKFR</sequence>
<dbReference type="GO" id="GO:0005675">
    <property type="term" value="C:transcription factor TFIIH holo complex"/>
    <property type="evidence" value="ECO:0007669"/>
    <property type="project" value="UniProtKB-UniRule"/>
</dbReference>
<dbReference type="InterPro" id="IPR004595">
    <property type="entry name" value="TFIIH_C1-like_dom"/>
</dbReference>
<keyword evidence="5" id="KW-0863">Zinc-finger</keyword>
<dbReference type="InterPro" id="IPR013083">
    <property type="entry name" value="Znf_RING/FYVE/PHD"/>
</dbReference>
<keyword evidence="8 11" id="KW-0804">Transcription</keyword>
<evidence type="ECO:0000256" key="9">
    <source>
        <dbReference type="ARBA" id="ARBA00023204"/>
    </source>
</evidence>
<dbReference type="Proteomes" id="UP000838763">
    <property type="component" value="Unassembled WGS sequence"/>
</dbReference>
<feature type="region of interest" description="Disordered" evidence="12">
    <location>
        <begin position="1"/>
        <end position="48"/>
    </location>
</feature>
<evidence type="ECO:0000256" key="8">
    <source>
        <dbReference type="ARBA" id="ARBA00023163"/>
    </source>
</evidence>
<dbReference type="PIRSF" id="PIRSF015919">
    <property type="entry name" value="TFIIH_SSL1"/>
    <property type="match status" value="1"/>
</dbReference>
<dbReference type="InterPro" id="IPR036465">
    <property type="entry name" value="vWFA_dom_sf"/>
</dbReference>
<dbReference type="Gene3D" id="3.30.40.10">
    <property type="entry name" value="Zinc/RING finger domain, C3HC4 (zinc finger)"/>
    <property type="match status" value="1"/>
</dbReference>
<dbReference type="SMART" id="SM01047">
    <property type="entry name" value="C1_4"/>
    <property type="match status" value="1"/>
</dbReference>
<dbReference type="GO" id="GO:0006289">
    <property type="term" value="P:nucleotide-excision repair"/>
    <property type="evidence" value="ECO:0007669"/>
    <property type="project" value="UniProtKB-UniRule"/>
</dbReference>
<organism evidence="14 15">
    <name type="scientific">Parascedosporium putredinis</name>
    <dbReference type="NCBI Taxonomy" id="1442378"/>
    <lineage>
        <taxon>Eukaryota</taxon>
        <taxon>Fungi</taxon>
        <taxon>Dikarya</taxon>
        <taxon>Ascomycota</taxon>
        <taxon>Pezizomycotina</taxon>
        <taxon>Sordariomycetes</taxon>
        <taxon>Hypocreomycetidae</taxon>
        <taxon>Microascales</taxon>
        <taxon>Microascaceae</taxon>
        <taxon>Parascedosporium</taxon>
    </lineage>
</organism>
<keyword evidence="9" id="KW-0234">DNA repair</keyword>
<dbReference type="GO" id="GO:0006357">
    <property type="term" value="P:regulation of transcription by RNA polymerase II"/>
    <property type="evidence" value="ECO:0007669"/>
    <property type="project" value="UniProtKB-UniRule"/>
</dbReference>
<keyword evidence="15" id="KW-1185">Reference proteome</keyword>
<evidence type="ECO:0000256" key="6">
    <source>
        <dbReference type="ARBA" id="ARBA00022833"/>
    </source>
</evidence>
<evidence type="ECO:0000256" key="7">
    <source>
        <dbReference type="ARBA" id="ARBA00023015"/>
    </source>
</evidence>
<dbReference type="PANTHER" id="PTHR12695:SF2">
    <property type="entry name" value="GENERAL TRANSCRIPTION FACTOR IIH SUBUNIT 2-RELATED"/>
    <property type="match status" value="1"/>
</dbReference>
<gene>
    <name evidence="14" type="ORF">PPNO1_LOCUS7796</name>
</gene>
<evidence type="ECO:0000313" key="14">
    <source>
        <dbReference type="EMBL" id="CAI4218203.1"/>
    </source>
</evidence>
<reference evidence="14" key="1">
    <citation type="submission" date="2022-11" db="EMBL/GenBank/DDBJ databases">
        <authorList>
            <person name="Scott C."/>
            <person name="Bruce N."/>
        </authorList>
    </citation>
    <scope>NUCLEOTIDE SEQUENCE</scope>
</reference>
<evidence type="ECO:0000256" key="2">
    <source>
        <dbReference type="ARBA" id="ARBA00006092"/>
    </source>
</evidence>
<dbReference type="GO" id="GO:0000439">
    <property type="term" value="C:transcription factor TFIIH core complex"/>
    <property type="evidence" value="ECO:0007669"/>
    <property type="project" value="UniProtKB-UniRule"/>
</dbReference>
<dbReference type="Pfam" id="PF04056">
    <property type="entry name" value="Ssl1"/>
    <property type="match status" value="1"/>
</dbReference>